<dbReference type="InterPro" id="IPR007941">
    <property type="entry name" value="DUF726"/>
</dbReference>
<evidence type="ECO:0000256" key="3">
    <source>
        <dbReference type="ARBA" id="ARBA00022989"/>
    </source>
</evidence>
<feature type="domain" description="Acetyl-coenzyme A carboxylase carboxyl transferase subunit beta" evidence="6">
    <location>
        <begin position="182"/>
        <end position="244"/>
    </location>
</feature>
<comment type="caution">
    <text evidence="7">The sequence shown here is derived from an EMBL/GenBank/DDBJ whole genome shotgun (WGS) entry which is preliminary data.</text>
</comment>
<dbReference type="GO" id="GO:0016020">
    <property type="term" value="C:membrane"/>
    <property type="evidence" value="ECO:0007669"/>
    <property type="project" value="UniProtKB-SubCell"/>
</dbReference>
<evidence type="ECO:0000256" key="2">
    <source>
        <dbReference type="ARBA" id="ARBA00022692"/>
    </source>
</evidence>
<feature type="transmembrane region" description="Helical" evidence="5">
    <location>
        <begin position="57"/>
        <end position="83"/>
    </location>
</feature>
<dbReference type="EMBL" id="CAJPWZ010003242">
    <property type="protein sequence ID" value="CAG2254373.1"/>
    <property type="molecule type" value="Genomic_DNA"/>
</dbReference>
<keyword evidence="8" id="KW-1185">Reference proteome</keyword>
<keyword evidence="3 5" id="KW-1133">Transmembrane helix</keyword>
<feature type="transmembrane region" description="Helical" evidence="5">
    <location>
        <begin position="89"/>
        <end position="118"/>
    </location>
</feature>
<evidence type="ECO:0000256" key="1">
    <source>
        <dbReference type="ARBA" id="ARBA00004141"/>
    </source>
</evidence>
<evidence type="ECO:0000259" key="6">
    <source>
        <dbReference type="Pfam" id="PF01039"/>
    </source>
</evidence>
<dbReference type="Proteomes" id="UP000683360">
    <property type="component" value="Unassembled WGS sequence"/>
</dbReference>
<evidence type="ECO:0000313" key="7">
    <source>
        <dbReference type="EMBL" id="CAG2254373.1"/>
    </source>
</evidence>
<dbReference type="PANTHER" id="PTHR17920:SF3">
    <property type="entry name" value="TRANSMEMBRANE AND COILED-COIL DOMAIN-CONTAINING PROTEIN 4"/>
    <property type="match status" value="1"/>
</dbReference>
<keyword evidence="4 5" id="KW-0472">Membrane</keyword>
<dbReference type="AlphaFoldDB" id="A0A8S3V9L1"/>
<evidence type="ECO:0000256" key="4">
    <source>
        <dbReference type="ARBA" id="ARBA00023136"/>
    </source>
</evidence>
<name>A0A8S3V9L1_MYTED</name>
<proteinExistence type="predicted"/>
<dbReference type="Pfam" id="PF05277">
    <property type="entry name" value="DUF726"/>
    <property type="match status" value="1"/>
</dbReference>
<organism evidence="7 8">
    <name type="scientific">Mytilus edulis</name>
    <name type="common">Blue mussel</name>
    <dbReference type="NCBI Taxonomy" id="6550"/>
    <lineage>
        <taxon>Eukaryota</taxon>
        <taxon>Metazoa</taxon>
        <taxon>Spiralia</taxon>
        <taxon>Lophotrochozoa</taxon>
        <taxon>Mollusca</taxon>
        <taxon>Bivalvia</taxon>
        <taxon>Autobranchia</taxon>
        <taxon>Pteriomorphia</taxon>
        <taxon>Mytilida</taxon>
        <taxon>Mytiloidea</taxon>
        <taxon>Mytilidae</taxon>
        <taxon>Mytilinae</taxon>
        <taxon>Mytilus</taxon>
    </lineage>
</organism>
<evidence type="ECO:0000256" key="5">
    <source>
        <dbReference type="SAM" id="Phobius"/>
    </source>
</evidence>
<comment type="subcellular location">
    <subcellularLocation>
        <location evidence="1">Membrane</location>
        <topology evidence="1">Multi-pass membrane protein</topology>
    </subcellularLocation>
</comment>
<reference evidence="7" key="1">
    <citation type="submission" date="2021-03" db="EMBL/GenBank/DDBJ databases">
        <authorList>
            <person name="Bekaert M."/>
        </authorList>
    </citation>
    <scope>NUCLEOTIDE SEQUENCE</scope>
</reference>
<accession>A0A8S3V9L1</accession>
<dbReference type="PANTHER" id="PTHR17920">
    <property type="entry name" value="TRANSMEMBRANE AND COILED-COIL DOMAIN-CONTAINING PROTEIN 4 TMCO4"/>
    <property type="match status" value="1"/>
</dbReference>
<protein>
    <recommendedName>
        <fullName evidence="6">Acetyl-coenzyme A carboxylase carboxyl transferase subunit beta domain-containing protein</fullName>
    </recommendedName>
</protein>
<dbReference type="OrthoDB" id="439921at2759"/>
<dbReference type="Gene3D" id="3.90.226.10">
    <property type="entry name" value="2-enoyl-CoA Hydratase, Chain A, domain 1"/>
    <property type="match status" value="1"/>
</dbReference>
<dbReference type="Pfam" id="PF01039">
    <property type="entry name" value="Carboxyl_trans"/>
    <property type="match status" value="1"/>
</dbReference>
<gene>
    <name evidence="7" type="ORF">MEDL_65861</name>
</gene>
<evidence type="ECO:0000313" key="8">
    <source>
        <dbReference type="Proteomes" id="UP000683360"/>
    </source>
</evidence>
<sequence>MASYFISDHHFLELSQLAGYQLYGKEEVPAGGIITGIEGEEETEKKKKSRNSKIKRYALIGIATVSGGALIGLTGGLAAPLVAAGASAIIGGAGAAALGTTAGVAIIGSLFGVAGAGLAGHKMRKRFGAIEEFSFEPMISGGALQRASMAKQLHVTIAVTGWLSHTMRGLLDYGDIQFYGRREAEAGGIAKHGAKMVTAVACAKVPKFTVTHRRVLWCCPRFLYMWPNRISVMGGEQEAANVLAQITRTKD</sequence>
<dbReference type="SUPFAM" id="SSF52096">
    <property type="entry name" value="ClpP/crotonase"/>
    <property type="match status" value="1"/>
</dbReference>
<dbReference type="InterPro" id="IPR029045">
    <property type="entry name" value="ClpP/crotonase-like_dom_sf"/>
</dbReference>
<keyword evidence="2 5" id="KW-0812">Transmembrane</keyword>
<dbReference type="InterPro" id="IPR034733">
    <property type="entry name" value="AcCoA_carboxyl_beta"/>
</dbReference>